<dbReference type="InterPro" id="IPR049304">
    <property type="entry name" value="Gly_rich_dom"/>
</dbReference>
<dbReference type="AlphaFoldDB" id="A0A422ZNH5"/>
<evidence type="ECO:0000256" key="1">
    <source>
        <dbReference type="SAM" id="MobiDB-lite"/>
    </source>
</evidence>
<comment type="caution">
    <text evidence="3">The sequence shown here is derived from an EMBL/GenBank/DDBJ whole genome shotgun (WGS) entry which is preliminary data.</text>
</comment>
<proteinExistence type="predicted"/>
<sequence length="347" mass="34002">MNNSAMPSRLTVVFSASGDKNTIPVNSTPETLADGLAAMDSGFPPLTRIALSAGGKPPKGQDFNGIFNDAYTRLQWEQAGGFYTFDSAFSAAIGGYPKGAILINSARDGFWQSTIENNTTNPDAGGIGWINYSSGRLLNVQTFLSSGTYTPTPGAKSVVVEMVGGGGGSDAAPATGAGQVSIVSGGGAGSYAKGRFSINFTSISIVVGAGGQGGTAASPVGSVGGSSSFGSLMVAPGGTRGPSAGPANPPFLPQGNVASSAPSGANIIGSPGAPSTPAYANATQSFLGSPGASSVFGGGGWVPSFGDPAIDGQAYGSGASGSSQGPSSPAVNGARGKEGIVIIYEYS</sequence>
<reference evidence="3 4" key="1">
    <citation type="submission" date="2017-03" db="EMBL/GenBank/DDBJ databases">
        <authorList>
            <person name="Fouts D."/>
            <person name="Stalin M.J."/>
            <person name="Chen L."/>
            <person name="Wright M."/>
            <person name="Sutton G."/>
            <person name="Nguyen K."/>
            <person name="Vanduin D."/>
            <person name="Rojas L."/>
            <person name="Hujer A."/>
            <person name="Hujer K."/>
            <person name="Bonomo R."/>
            <person name="Kreiswirth B."/>
            <person name="Adams M."/>
        </authorList>
    </citation>
    <scope>NUCLEOTIDE SEQUENCE [LARGE SCALE GENOMIC DNA]</scope>
    <source>
        <strain evidence="3 4">39383</strain>
    </source>
</reference>
<evidence type="ECO:0000313" key="3">
    <source>
        <dbReference type="EMBL" id="OVF69788.1"/>
    </source>
</evidence>
<organism evidence="3 4">
    <name type="scientific">Klebsiella pneumoniae</name>
    <dbReference type="NCBI Taxonomy" id="573"/>
    <lineage>
        <taxon>Bacteria</taxon>
        <taxon>Pseudomonadati</taxon>
        <taxon>Pseudomonadota</taxon>
        <taxon>Gammaproteobacteria</taxon>
        <taxon>Enterobacterales</taxon>
        <taxon>Enterobacteriaceae</taxon>
        <taxon>Klebsiella/Raoultella group</taxon>
        <taxon>Klebsiella</taxon>
        <taxon>Klebsiella pneumoniae complex</taxon>
    </lineage>
</organism>
<dbReference type="RefSeq" id="WP_077267857.1">
    <property type="nucleotide sequence ID" value="NZ_BIFI01000005.1"/>
</dbReference>
<feature type="region of interest" description="Disordered" evidence="1">
    <location>
        <begin position="312"/>
        <end position="334"/>
    </location>
</feature>
<accession>A0A422ZNH5</accession>
<evidence type="ECO:0000259" key="2">
    <source>
        <dbReference type="Pfam" id="PF21722"/>
    </source>
</evidence>
<dbReference type="Proteomes" id="UP000196447">
    <property type="component" value="Unassembled WGS sequence"/>
</dbReference>
<dbReference type="EMBL" id="NDBK01000075">
    <property type="protein sequence ID" value="OVF69788.1"/>
    <property type="molecule type" value="Genomic_DNA"/>
</dbReference>
<name>A0A422ZNH5_KLEPN</name>
<evidence type="ECO:0000313" key="4">
    <source>
        <dbReference type="Proteomes" id="UP000196447"/>
    </source>
</evidence>
<gene>
    <name evidence="3" type="ORF">B5L96_16570</name>
</gene>
<protein>
    <recommendedName>
        <fullName evidence="2">Glycine-rich domain-containing protein</fullName>
    </recommendedName>
</protein>
<dbReference type="Pfam" id="PF21722">
    <property type="entry name" value="Gly_rich_2"/>
    <property type="match status" value="1"/>
</dbReference>
<feature type="compositionally biased region" description="Low complexity" evidence="1">
    <location>
        <begin position="312"/>
        <end position="330"/>
    </location>
</feature>
<feature type="domain" description="Glycine-rich" evidence="2">
    <location>
        <begin position="147"/>
        <end position="344"/>
    </location>
</feature>